<dbReference type="PANTHER" id="PTHR30483">
    <property type="entry name" value="LEUCINE-SPECIFIC-BINDING PROTEIN"/>
    <property type="match status" value="1"/>
</dbReference>
<dbReference type="GO" id="GO:0006865">
    <property type="term" value="P:amino acid transport"/>
    <property type="evidence" value="ECO:0007669"/>
    <property type="project" value="UniProtKB-KW"/>
</dbReference>
<keyword evidence="3 5" id="KW-0732">Signal</keyword>
<evidence type="ECO:0000256" key="2">
    <source>
        <dbReference type="ARBA" id="ARBA00022448"/>
    </source>
</evidence>
<sequence>MGRIAKRSLVAAVVAAGLTFTAGAGAQTTCEVRIGALGPMSGPAAQWGLAMLGAAELAAAEANARGGLQVGSQRCSVSVLSYDTRYTAEGAAAGVNNLASQGVRFLIGPVGSPEVTGAKPVATRHRLLMFANSYAKNAIGPQWPLVFHLGPGPSEWAPPIVRLAKEQFGMRSVAIVAPNDQGGTDIASVDAEVYRQHGITATEEYYQRGTTNFAPIVTRLLASRPDVVDTASSPPGDAGLIVRQLRQAGFTGPIGRLGGPGTEEIIRVAGGIDVVRNFYWYEVAPTEDPRVRAISDEYRRLLNREPPENTNLWLWVVGARMTLRAIERAGTATDTNRVAAALRELPVEDPNLGRGAWTGQSFFGINQELSLPFGMGMILDGRMVGVRRIDVSPQ</sequence>
<dbReference type="InterPro" id="IPR000709">
    <property type="entry name" value="Leu_Ile_Val-bd"/>
</dbReference>
<comment type="similarity">
    <text evidence="1">Belongs to the leucine-binding protein family.</text>
</comment>
<dbReference type="InterPro" id="IPR028082">
    <property type="entry name" value="Peripla_BP_I"/>
</dbReference>
<dbReference type="Proteomes" id="UP000597507">
    <property type="component" value="Unassembled WGS sequence"/>
</dbReference>
<protein>
    <submittedName>
        <fullName evidence="7">ABC transporter substrate-binding protein</fullName>
    </submittedName>
</protein>
<reference evidence="7 8" key="1">
    <citation type="journal article" date="2014" name="Int. J. Syst. Evol. Microbiol.">
        <title>Complete genome sequence of Corynebacterium casei LMG S-19264T (=DSM 44701T), isolated from a smear-ripened cheese.</title>
        <authorList>
            <consortium name="US DOE Joint Genome Institute (JGI-PGF)"/>
            <person name="Walter F."/>
            <person name="Albersmeier A."/>
            <person name="Kalinowski J."/>
            <person name="Ruckert C."/>
        </authorList>
    </citation>
    <scope>NUCLEOTIDE SEQUENCE [LARGE SCALE GENOMIC DNA]</scope>
    <source>
        <strain evidence="7 8">CGMCC 1.16330</strain>
    </source>
</reference>
<keyword evidence="2" id="KW-0813">Transport</keyword>
<dbReference type="RefSeq" id="WP_188900691.1">
    <property type="nucleotide sequence ID" value="NZ_BMKS01000006.1"/>
</dbReference>
<accession>A0A8J2ZCB6</accession>
<evidence type="ECO:0000256" key="3">
    <source>
        <dbReference type="ARBA" id="ARBA00022729"/>
    </source>
</evidence>
<evidence type="ECO:0000313" key="8">
    <source>
        <dbReference type="Proteomes" id="UP000597507"/>
    </source>
</evidence>
<evidence type="ECO:0000313" key="7">
    <source>
        <dbReference type="EMBL" id="GGG36343.1"/>
    </source>
</evidence>
<evidence type="ECO:0000256" key="4">
    <source>
        <dbReference type="ARBA" id="ARBA00022970"/>
    </source>
</evidence>
<dbReference type="AlphaFoldDB" id="A0A8J2ZCB6"/>
<feature type="chain" id="PRO_5035144461" evidence="5">
    <location>
        <begin position="27"/>
        <end position="394"/>
    </location>
</feature>
<name>A0A8J2ZCB6_9PROT</name>
<dbReference type="Gene3D" id="3.40.50.2300">
    <property type="match status" value="2"/>
</dbReference>
<dbReference type="PRINTS" id="PR00337">
    <property type="entry name" value="LEUILEVALBP"/>
</dbReference>
<evidence type="ECO:0000259" key="6">
    <source>
        <dbReference type="Pfam" id="PF13458"/>
    </source>
</evidence>
<feature type="domain" description="Leucine-binding protein" evidence="6">
    <location>
        <begin position="31"/>
        <end position="357"/>
    </location>
</feature>
<evidence type="ECO:0000256" key="5">
    <source>
        <dbReference type="SAM" id="SignalP"/>
    </source>
</evidence>
<dbReference type="InterPro" id="IPR028081">
    <property type="entry name" value="Leu-bd"/>
</dbReference>
<evidence type="ECO:0000256" key="1">
    <source>
        <dbReference type="ARBA" id="ARBA00010062"/>
    </source>
</evidence>
<comment type="caution">
    <text evidence="7">The sequence shown here is derived from an EMBL/GenBank/DDBJ whole genome shotgun (WGS) entry which is preliminary data.</text>
</comment>
<feature type="signal peptide" evidence="5">
    <location>
        <begin position="1"/>
        <end position="26"/>
    </location>
</feature>
<dbReference type="CDD" id="cd06336">
    <property type="entry name" value="PBP1_ABC_ligand_binding-like"/>
    <property type="match status" value="1"/>
</dbReference>
<keyword evidence="4" id="KW-0029">Amino-acid transport</keyword>
<organism evidence="7 8">
    <name type="scientific">Caldovatus sediminis</name>
    <dbReference type="NCBI Taxonomy" id="2041189"/>
    <lineage>
        <taxon>Bacteria</taxon>
        <taxon>Pseudomonadati</taxon>
        <taxon>Pseudomonadota</taxon>
        <taxon>Alphaproteobacteria</taxon>
        <taxon>Acetobacterales</taxon>
        <taxon>Roseomonadaceae</taxon>
        <taxon>Caldovatus</taxon>
    </lineage>
</organism>
<dbReference type="InterPro" id="IPR051010">
    <property type="entry name" value="BCAA_transport"/>
</dbReference>
<dbReference type="SUPFAM" id="SSF53822">
    <property type="entry name" value="Periplasmic binding protein-like I"/>
    <property type="match status" value="1"/>
</dbReference>
<dbReference type="Pfam" id="PF13458">
    <property type="entry name" value="Peripla_BP_6"/>
    <property type="match status" value="1"/>
</dbReference>
<dbReference type="PANTHER" id="PTHR30483:SF6">
    <property type="entry name" value="PERIPLASMIC BINDING PROTEIN OF ABC TRANSPORTER FOR NATURAL AMINO ACIDS"/>
    <property type="match status" value="1"/>
</dbReference>
<dbReference type="EMBL" id="BMKS01000006">
    <property type="protein sequence ID" value="GGG36343.1"/>
    <property type="molecule type" value="Genomic_DNA"/>
</dbReference>
<gene>
    <name evidence="7" type="ORF">GCM10010964_25290</name>
</gene>
<proteinExistence type="inferred from homology"/>
<keyword evidence="8" id="KW-1185">Reference proteome</keyword>